<dbReference type="Pfam" id="PF00027">
    <property type="entry name" value="cNMP_binding"/>
    <property type="match status" value="1"/>
</dbReference>
<protein>
    <recommendedName>
        <fullName evidence="2">histidine kinase</fullName>
        <ecNumber evidence="2">2.7.13.3</ecNumber>
    </recommendedName>
</protein>
<dbReference type="Gene3D" id="2.60.120.10">
    <property type="entry name" value="Jelly Rolls"/>
    <property type="match status" value="1"/>
</dbReference>
<dbReference type="eggNOG" id="COG4191">
    <property type="taxonomic scope" value="Bacteria"/>
</dbReference>
<dbReference type="KEGG" id="mva:Mvan_1370"/>
<dbReference type="PRINTS" id="PR00344">
    <property type="entry name" value="BCTRLSENSOR"/>
</dbReference>
<proteinExistence type="predicted"/>
<dbReference type="SUPFAM" id="SSF51206">
    <property type="entry name" value="cAMP-binding domain-like"/>
    <property type="match status" value="1"/>
</dbReference>
<accession>A1T4V4</accession>
<name>A1T4V4_MYCVP</name>
<dbReference type="PROSITE" id="PS50042">
    <property type="entry name" value="CNMP_BINDING_3"/>
    <property type="match status" value="1"/>
</dbReference>
<evidence type="ECO:0000256" key="3">
    <source>
        <dbReference type="ARBA" id="ARBA00022777"/>
    </source>
</evidence>
<dbReference type="SUPFAM" id="SSF55874">
    <property type="entry name" value="ATPase domain of HSP90 chaperone/DNA topoisomerase II/histidine kinase"/>
    <property type="match status" value="1"/>
</dbReference>
<dbReference type="Gene3D" id="1.10.287.130">
    <property type="match status" value="1"/>
</dbReference>
<gene>
    <name evidence="7" type="ordered locus">Mvan_1370</name>
</gene>
<comment type="catalytic activity">
    <reaction evidence="1">
        <text>ATP + protein L-histidine = ADP + protein N-phospho-L-histidine.</text>
        <dbReference type="EC" id="2.7.13.3"/>
    </reaction>
</comment>
<dbReference type="CDD" id="cd00038">
    <property type="entry name" value="CAP_ED"/>
    <property type="match status" value="1"/>
</dbReference>
<evidence type="ECO:0000256" key="4">
    <source>
        <dbReference type="ARBA" id="ARBA00023012"/>
    </source>
</evidence>
<sequence length="482" mass="52730">MTEQGERSACVIDELRGLFLFDGLTDAQLTALCADGWVQTFPAGQLCREGDPARYFYVLLDGEIALSKRSGDRDVDIWRAAEPGVYCGAWSAFLRDPDLTYENSATVTRPSRLLVLDAMTLGDFLVTEFPMASHLLVGHSHGRFHAHRILGPHDRLVALGQLTAGLTHELNNPAAAAVRAAHGLRTQIAAMRHRRAELPENALPPEAMSSLVELQDRVAEAAGKPKDLTSVEKSDLEEALGRWLEARGVDDAWEHAATFAEAGLDIDWMERISASRCCDGPTSLSAVIRWLAGTAETELLLTEITDATKRISTLVDQAKRYSQLDRAPFDVADVHELLDSTLTMFSHRLGDAVTVVRDYDLGLPDLPCYAAELNQVWTHLIANALDALAGQPAGVLTIRTRHEQHMARVEVCDTGGGIPDDLLTRVFDPFFTTKPFGEGTGLGLDIAARIVDRHRGSLWAESTPGDTRFITSLPLTVEPARP</sequence>
<keyword evidence="8" id="KW-1185">Reference proteome</keyword>
<dbReference type="GO" id="GO:0004673">
    <property type="term" value="F:protein histidine kinase activity"/>
    <property type="evidence" value="ECO:0007669"/>
    <property type="project" value="UniProtKB-EC"/>
</dbReference>
<keyword evidence="3" id="KW-0418">Kinase</keyword>
<dbReference type="InterPro" id="IPR014710">
    <property type="entry name" value="RmlC-like_jellyroll"/>
</dbReference>
<evidence type="ECO:0000256" key="1">
    <source>
        <dbReference type="ARBA" id="ARBA00000085"/>
    </source>
</evidence>
<evidence type="ECO:0000313" key="8">
    <source>
        <dbReference type="Proteomes" id="UP000009159"/>
    </source>
</evidence>
<dbReference type="SMART" id="SM00387">
    <property type="entry name" value="HATPase_c"/>
    <property type="match status" value="1"/>
</dbReference>
<dbReference type="EC" id="2.7.13.3" evidence="2"/>
<dbReference type="PROSITE" id="PS50109">
    <property type="entry name" value="HIS_KIN"/>
    <property type="match status" value="1"/>
</dbReference>
<dbReference type="RefSeq" id="WP_011778633.1">
    <property type="nucleotide sequence ID" value="NC_008726.1"/>
</dbReference>
<dbReference type="SMART" id="SM00100">
    <property type="entry name" value="cNMP"/>
    <property type="match status" value="1"/>
</dbReference>
<dbReference type="Pfam" id="PF02518">
    <property type="entry name" value="HATPase_c"/>
    <property type="match status" value="1"/>
</dbReference>
<dbReference type="AlphaFoldDB" id="A1T4V4"/>
<dbReference type="Gene3D" id="3.30.565.10">
    <property type="entry name" value="Histidine kinase-like ATPase, C-terminal domain"/>
    <property type="match status" value="1"/>
</dbReference>
<reference evidence="7" key="1">
    <citation type="submission" date="2006-12" db="EMBL/GenBank/DDBJ databases">
        <title>Complete sequence of Mycobacterium vanbaalenii PYR-1.</title>
        <authorList>
            <consortium name="US DOE Joint Genome Institute"/>
            <person name="Copeland A."/>
            <person name="Lucas S."/>
            <person name="Lapidus A."/>
            <person name="Barry K."/>
            <person name="Detter J.C."/>
            <person name="Glavina del Rio T."/>
            <person name="Hammon N."/>
            <person name="Israni S."/>
            <person name="Dalin E."/>
            <person name="Tice H."/>
            <person name="Pitluck S."/>
            <person name="Singan V."/>
            <person name="Schmutz J."/>
            <person name="Larimer F."/>
            <person name="Land M."/>
            <person name="Hauser L."/>
            <person name="Kyrpides N."/>
            <person name="Anderson I.J."/>
            <person name="Miller C."/>
            <person name="Richardson P."/>
        </authorList>
    </citation>
    <scope>NUCLEOTIDE SEQUENCE [LARGE SCALE GENOMIC DNA]</scope>
    <source>
        <strain evidence="7">PYR-1</strain>
    </source>
</reference>
<dbReference type="InterPro" id="IPR036890">
    <property type="entry name" value="HATPase_C_sf"/>
</dbReference>
<feature type="domain" description="Cyclic nucleotide-binding" evidence="5">
    <location>
        <begin position="46"/>
        <end position="125"/>
    </location>
</feature>
<dbReference type="InterPro" id="IPR000595">
    <property type="entry name" value="cNMP-bd_dom"/>
</dbReference>
<evidence type="ECO:0000313" key="7">
    <source>
        <dbReference type="EMBL" id="ABM12204.1"/>
    </source>
</evidence>
<dbReference type="InterPro" id="IPR004358">
    <property type="entry name" value="Sig_transdc_His_kin-like_C"/>
</dbReference>
<feature type="domain" description="Histidine kinase" evidence="6">
    <location>
        <begin position="300"/>
        <end position="477"/>
    </location>
</feature>
<dbReference type="InterPro" id="IPR018490">
    <property type="entry name" value="cNMP-bd_dom_sf"/>
</dbReference>
<dbReference type="HOGENOM" id="CLU_000445_114_81_11"/>
<keyword evidence="4" id="KW-0902">Two-component regulatory system</keyword>
<evidence type="ECO:0000259" key="6">
    <source>
        <dbReference type="PROSITE" id="PS50109"/>
    </source>
</evidence>
<dbReference type="GO" id="GO:0000160">
    <property type="term" value="P:phosphorelay signal transduction system"/>
    <property type="evidence" value="ECO:0007669"/>
    <property type="project" value="UniProtKB-KW"/>
</dbReference>
<dbReference type="Proteomes" id="UP000009159">
    <property type="component" value="Chromosome"/>
</dbReference>
<dbReference type="InterPro" id="IPR005467">
    <property type="entry name" value="His_kinase_dom"/>
</dbReference>
<dbReference type="PROSITE" id="PS00888">
    <property type="entry name" value="CNMP_BINDING_1"/>
    <property type="match status" value="1"/>
</dbReference>
<organism evidence="7 8">
    <name type="scientific">Mycolicibacterium vanbaalenii (strain DSM 7251 / JCM 13017 / BCRC 16820 / KCTC 9966 / NRRL B-24157 / PYR-1)</name>
    <name type="common">Mycobacterium vanbaalenii</name>
    <dbReference type="NCBI Taxonomy" id="350058"/>
    <lineage>
        <taxon>Bacteria</taxon>
        <taxon>Bacillati</taxon>
        <taxon>Actinomycetota</taxon>
        <taxon>Actinomycetes</taxon>
        <taxon>Mycobacteriales</taxon>
        <taxon>Mycobacteriaceae</taxon>
        <taxon>Mycolicibacterium</taxon>
    </lineage>
</organism>
<dbReference type="PANTHER" id="PTHR43065:SF48">
    <property type="entry name" value="HISTIDINE KINASE"/>
    <property type="match status" value="1"/>
</dbReference>
<dbReference type="PANTHER" id="PTHR43065">
    <property type="entry name" value="SENSOR HISTIDINE KINASE"/>
    <property type="match status" value="1"/>
</dbReference>
<evidence type="ECO:0000256" key="2">
    <source>
        <dbReference type="ARBA" id="ARBA00012438"/>
    </source>
</evidence>
<dbReference type="InterPro" id="IPR003594">
    <property type="entry name" value="HATPase_dom"/>
</dbReference>
<dbReference type="InterPro" id="IPR018488">
    <property type="entry name" value="cNMP-bd_CS"/>
</dbReference>
<dbReference type="STRING" id="350058.Mvan_1370"/>
<dbReference type="EMBL" id="CP000511">
    <property type="protein sequence ID" value="ABM12204.1"/>
    <property type="molecule type" value="Genomic_DNA"/>
</dbReference>
<keyword evidence="3" id="KW-0808">Transferase</keyword>
<evidence type="ECO:0000259" key="5">
    <source>
        <dbReference type="PROSITE" id="PS50042"/>
    </source>
</evidence>